<evidence type="ECO:0000313" key="4">
    <source>
        <dbReference type="Proteomes" id="UP000095606"/>
    </source>
</evidence>
<dbReference type="EMBL" id="CZAE01000023">
    <property type="protein sequence ID" value="CUQ02902.1"/>
    <property type="molecule type" value="Genomic_DNA"/>
</dbReference>
<proteinExistence type="predicted"/>
<organism evidence="2 4">
    <name type="scientific">Bacteroides faecis</name>
    <dbReference type="NCBI Taxonomy" id="674529"/>
    <lineage>
        <taxon>Bacteria</taxon>
        <taxon>Pseudomonadati</taxon>
        <taxon>Bacteroidota</taxon>
        <taxon>Bacteroidia</taxon>
        <taxon>Bacteroidales</taxon>
        <taxon>Bacteroidaceae</taxon>
        <taxon>Bacteroides</taxon>
    </lineage>
</organism>
<dbReference type="EMBL" id="CP103141">
    <property type="protein sequence ID" value="UVQ74142.1"/>
    <property type="molecule type" value="Genomic_DNA"/>
</dbReference>
<keyword evidence="5" id="KW-1185">Reference proteome</keyword>
<protein>
    <submittedName>
        <fullName evidence="3">TolB-like 6-bladed beta-propeller domain-containing protein</fullName>
    </submittedName>
</protein>
<evidence type="ECO:0000313" key="2">
    <source>
        <dbReference type="EMBL" id="CUQ02902.1"/>
    </source>
</evidence>
<feature type="chain" id="PRO_5044550053" evidence="1">
    <location>
        <begin position="24"/>
        <end position="328"/>
    </location>
</feature>
<dbReference type="GeneID" id="69591351"/>
<accession>A0A174SZ99</accession>
<keyword evidence="1" id="KW-0732">Signal</keyword>
<sequence length="328" mass="37886">MGKSIYLLLAYALFSACTVQVTAQKQVSEEKIEPFPVEKSLQAEKIKVNEVFFLDGIKVKKGSIFALDSKSTDTLLYQYSLPKFQCIYKGGRKGGAEDEFQISPTLCKTVSDKVYIFGYTPFLIKSFTLDSNNHLSLEKKLELPVYDEIPNHMNVVNDSLLIYSTVPNKLDIEKVNLNTRQITGRILIEQENHKENFFDKNRGHLAANDSLIIYAYTYKKQIDFYRINDMILCKRLVDDTVIPHIVMGNFKETIFHQRELVAGKHYFYIRCFKKGGGCFIEVYDYSGHSIARYELDILLYTFDVDEANRTIYGYNGAVFEDGFLMYNY</sequence>
<feature type="signal peptide" evidence="1">
    <location>
        <begin position="1"/>
        <end position="23"/>
    </location>
</feature>
<evidence type="ECO:0000313" key="3">
    <source>
        <dbReference type="EMBL" id="UVQ74142.1"/>
    </source>
</evidence>
<dbReference type="Proteomes" id="UP000095606">
    <property type="component" value="Unassembled WGS sequence"/>
</dbReference>
<reference evidence="3" key="2">
    <citation type="submission" date="2022-08" db="EMBL/GenBank/DDBJ databases">
        <title>Genome Sequencing of Bacteroides fragilis Group Isolates with Nanopore Technology.</title>
        <authorList>
            <person name="Tisza M.J."/>
            <person name="Smith D."/>
            <person name="Dekker J.P."/>
        </authorList>
    </citation>
    <scope>NUCLEOTIDE SEQUENCE</scope>
    <source>
        <strain evidence="3">BFG-527</strain>
    </source>
</reference>
<dbReference type="Proteomes" id="UP001060104">
    <property type="component" value="Chromosome"/>
</dbReference>
<dbReference type="RefSeq" id="WP_022301926.1">
    <property type="nucleotide sequence ID" value="NZ_CACRSZ010000001.1"/>
</dbReference>
<evidence type="ECO:0000313" key="5">
    <source>
        <dbReference type="Proteomes" id="UP001060104"/>
    </source>
</evidence>
<dbReference type="PROSITE" id="PS51257">
    <property type="entry name" value="PROKAR_LIPOPROTEIN"/>
    <property type="match status" value="1"/>
</dbReference>
<gene>
    <name evidence="2" type="ORF">ERS852461_04020</name>
    <name evidence="3" type="ORF">NXY30_24680</name>
</gene>
<reference evidence="2 4" key="1">
    <citation type="submission" date="2015-09" db="EMBL/GenBank/DDBJ databases">
        <authorList>
            <consortium name="Pathogen Informatics"/>
        </authorList>
    </citation>
    <scope>NUCLEOTIDE SEQUENCE [LARGE SCALE GENOMIC DNA]</scope>
    <source>
        <strain evidence="2 4">2789STDY5834846</strain>
    </source>
</reference>
<name>A0A174SZ99_9BACE</name>
<dbReference type="AlphaFoldDB" id="A0A174SZ99"/>
<accession>A0A642MJZ5</accession>
<evidence type="ECO:0000256" key="1">
    <source>
        <dbReference type="SAM" id="SignalP"/>
    </source>
</evidence>